<dbReference type="EMBL" id="CP016908">
    <property type="protein sequence ID" value="APR99820.1"/>
    <property type="molecule type" value="Genomic_DNA"/>
</dbReference>
<keyword evidence="2" id="KW-1185">Reference proteome</keyword>
<evidence type="ECO:0000313" key="1">
    <source>
        <dbReference type="EMBL" id="APR99820.1"/>
    </source>
</evidence>
<proteinExistence type="predicted"/>
<dbReference type="Proteomes" id="UP000185544">
    <property type="component" value="Chromosome"/>
</dbReference>
<gene>
    <name evidence="1" type="ORF">BCY86_03355</name>
</gene>
<dbReference type="KEGG" id="pabo:BCY86_03355"/>
<organism evidence="1 2">
    <name type="scientific">Pajaroellobacter abortibovis</name>
    <dbReference type="NCBI Taxonomy" id="1882918"/>
    <lineage>
        <taxon>Bacteria</taxon>
        <taxon>Pseudomonadati</taxon>
        <taxon>Myxococcota</taxon>
        <taxon>Polyangia</taxon>
        <taxon>Polyangiales</taxon>
        <taxon>Polyangiaceae</taxon>
    </lineage>
</organism>
<accession>A0A1L6MW99</accession>
<name>A0A1L6MW99_9BACT</name>
<sequence>MTCQAKCKKRFCWLRPIQKIHFIPLAIKPDDVFKGSPSRSFPVRNCFPYRSVETPEAVNTFIRKSEEFLFLFIENSTLAT</sequence>
<reference evidence="1 2" key="1">
    <citation type="submission" date="2016-08" db="EMBL/GenBank/DDBJ databases">
        <title>Identification and validation of antigenic proteins from Pajaroellobacter abortibovis using de-novo genome sequence assembly and reverse vaccinology.</title>
        <authorList>
            <person name="Welly B.T."/>
            <person name="Miller M.R."/>
            <person name="Stott J.L."/>
            <person name="Blanchard M.T."/>
            <person name="Islas-Trejo A.D."/>
            <person name="O'Rourke S.M."/>
            <person name="Young A.E."/>
            <person name="Medrano J.F."/>
            <person name="Van Eenennaam A.L."/>
        </authorList>
    </citation>
    <scope>NUCLEOTIDE SEQUENCE [LARGE SCALE GENOMIC DNA]</scope>
    <source>
        <strain evidence="1 2">BTF92-0548A/99-0131</strain>
    </source>
</reference>
<dbReference type="AlphaFoldDB" id="A0A1L6MW99"/>
<evidence type="ECO:0000313" key="2">
    <source>
        <dbReference type="Proteomes" id="UP000185544"/>
    </source>
</evidence>
<protein>
    <submittedName>
        <fullName evidence="1">Uncharacterized protein</fullName>
    </submittedName>
</protein>